<feature type="signal peptide" evidence="2">
    <location>
        <begin position="1"/>
        <end position="26"/>
    </location>
</feature>
<proteinExistence type="predicted"/>
<feature type="chain" id="PRO_5042282630" description="NtR" evidence="2">
    <location>
        <begin position="27"/>
        <end position="583"/>
    </location>
</feature>
<dbReference type="Pfam" id="PF12248">
    <property type="entry name" value="Methyltransf_FA"/>
    <property type="match status" value="1"/>
</dbReference>
<dbReference type="Pfam" id="PF02931">
    <property type="entry name" value="Neur_chan_LBD"/>
    <property type="match status" value="1"/>
</dbReference>
<dbReference type="InterPro" id="IPR022041">
    <property type="entry name" value="Methyltransf_FA"/>
</dbReference>
<gene>
    <name evidence="5" type="ORF">KR093_000753</name>
</gene>
<evidence type="ECO:0000259" key="3">
    <source>
        <dbReference type="Pfam" id="PF02931"/>
    </source>
</evidence>
<dbReference type="PANTHER" id="PTHR36695">
    <property type="entry name" value="AGAP008648-PA"/>
    <property type="match status" value="1"/>
</dbReference>
<dbReference type="CDD" id="cd18989">
    <property type="entry name" value="LGIC_ECD_cation"/>
    <property type="match status" value="1"/>
</dbReference>
<dbReference type="GO" id="GO:0016020">
    <property type="term" value="C:membrane"/>
    <property type="evidence" value="ECO:0007669"/>
    <property type="project" value="InterPro"/>
</dbReference>
<keyword evidence="1" id="KW-1133">Transmembrane helix</keyword>
<dbReference type="AlphaFoldDB" id="A0AAD4JQY6"/>
<protein>
    <recommendedName>
        <fullName evidence="7">NtR</fullName>
    </recommendedName>
</protein>
<dbReference type="Proteomes" id="UP001200034">
    <property type="component" value="Unassembled WGS sequence"/>
</dbReference>
<dbReference type="EMBL" id="JAJJHW010003889">
    <property type="protein sequence ID" value="KAH8354903.1"/>
    <property type="molecule type" value="Genomic_DNA"/>
</dbReference>
<evidence type="ECO:0000259" key="4">
    <source>
        <dbReference type="Pfam" id="PF12248"/>
    </source>
</evidence>
<comment type="caution">
    <text evidence="5">The sequence shown here is derived from an EMBL/GenBank/DDBJ whole genome shotgun (WGS) entry which is preliminary data.</text>
</comment>
<accession>A0AAD4JQY6</accession>
<dbReference type="Gene3D" id="2.70.170.10">
    <property type="entry name" value="Neurotransmitter-gated ion-channel ligand-binding domain"/>
    <property type="match status" value="1"/>
</dbReference>
<keyword evidence="1" id="KW-0472">Membrane</keyword>
<reference evidence="5" key="1">
    <citation type="journal article" date="2021" name="Mol. Ecol. Resour.">
        <title>Phylogenomic analyses of the genus Drosophila reveals genomic signals of climate adaptation.</title>
        <authorList>
            <person name="Li F."/>
            <person name="Rane R.V."/>
            <person name="Luria V."/>
            <person name="Xiong Z."/>
            <person name="Chen J."/>
            <person name="Li Z."/>
            <person name="Catullo R.A."/>
            <person name="Griffin P.C."/>
            <person name="Schiffer M."/>
            <person name="Pearce S."/>
            <person name="Lee S.F."/>
            <person name="McElroy K."/>
            <person name="Stocker A."/>
            <person name="Shirriffs J."/>
            <person name="Cockerell F."/>
            <person name="Coppin C."/>
            <person name="Sgro C.M."/>
            <person name="Karger A."/>
            <person name="Cain J.W."/>
            <person name="Weber J.A."/>
            <person name="Santpere G."/>
            <person name="Kirschner M.W."/>
            <person name="Hoffmann A.A."/>
            <person name="Oakeshott J.G."/>
            <person name="Zhang G."/>
        </authorList>
    </citation>
    <scope>NUCLEOTIDE SEQUENCE</scope>
    <source>
        <strain evidence="5">BGI-SZ-2011g</strain>
    </source>
</reference>
<keyword evidence="2" id="KW-0732">Signal</keyword>
<evidence type="ECO:0000313" key="6">
    <source>
        <dbReference type="Proteomes" id="UP001200034"/>
    </source>
</evidence>
<dbReference type="PANTHER" id="PTHR36695:SF12">
    <property type="entry name" value="AGAP008648-PA"/>
    <property type="match status" value="1"/>
</dbReference>
<organism evidence="5 6">
    <name type="scientific">Drosophila rubida</name>
    <dbReference type="NCBI Taxonomy" id="30044"/>
    <lineage>
        <taxon>Eukaryota</taxon>
        <taxon>Metazoa</taxon>
        <taxon>Ecdysozoa</taxon>
        <taxon>Arthropoda</taxon>
        <taxon>Hexapoda</taxon>
        <taxon>Insecta</taxon>
        <taxon>Pterygota</taxon>
        <taxon>Neoptera</taxon>
        <taxon>Endopterygota</taxon>
        <taxon>Diptera</taxon>
        <taxon>Brachycera</taxon>
        <taxon>Muscomorpha</taxon>
        <taxon>Ephydroidea</taxon>
        <taxon>Drosophilidae</taxon>
        <taxon>Drosophila</taxon>
    </lineage>
</organism>
<dbReference type="SUPFAM" id="SSF63712">
    <property type="entry name" value="Nicotinic receptor ligand binding domain-like"/>
    <property type="match status" value="1"/>
</dbReference>
<feature type="transmembrane region" description="Helical" evidence="1">
    <location>
        <begin position="457"/>
        <end position="477"/>
    </location>
</feature>
<feature type="transmembrane region" description="Helical" evidence="1">
    <location>
        <begin position="489"/>
        <end position="509"/>
    </location>
</feature>
<sequence length="583" mass="67198">MIYRAFIKWLISTVLCLTLAQRPADAKSRYNISFAQLDTCDSIDIDTSHGYAYKDFFMVHALDNNNIKDNERLHLKFYVLASMDAHILLSVTSHPRHLDRVYEIVIGAGGNTFSAIRTNMGMRRVSTNQDPQLLSIYEPTPIEIVQTKDGNLSVYIPGFKTEPLLHYLDNSALTINYISFSTFGTNSARWFYDCAFDGYSNEMEQEQRKQSFEDQLLSVLIYQAQNSSLPPNLTEIKFHFQMQSLAYDQPSALLQTRMQLVLHWTDPRLQWEPESYGQLKSFVHPQLQIWLPQILRICSAALDGFGDVLRNYEVRVFSNGNITVMASNLELRTWCVDTARNWPNERLDCDIQLGVEENGGHIELIYDHQQRPLAPNEHVNTPSGWTFIEIAVSHVENSTDMRYTSDGMIQTISGDVVIGFIIQRNSSFYKHVFVMPLIACQIFIVLSFVLRGYRRGALILIVLVLTAWGLMYITRHASPNYVPPLMRAYQHIMHISIYCYLLHIVLMWLERYPPRDKPNNYIIAIINSSVLRLVLGLRFSDATEYCDMQTQPWRQLSKMLNNLSFIVINICFIVLDVVQLSKA</sequence>
<name>A0AAD4JQY6_9MUSC</name>
<evidence type="ECO:0000256" key="2">
    <source>
        <dbReference type="SAM" id="SignalP"/>
    </source>
</evidence>
<keyword evidence="1" id="KW-0812">Transmembrane</keyword>
<evidence type="ECO:0008006" key="7">
    <source>
        <dbReference type="Google" id="ProtNLM"/>
    </source>
</evidence>
<keyword evidence="6" id="KW-1185">Reference proteome</keyword>
<evidence type="ECO:0000256" key="1">
    <source>
        <dbReference type="SAM" id="Phobius"/>
    </source>
</evidence>
<dbReference type="InterPro" id="IPR006202">
    <property type="entry name" value="Neur_chan_lig-bd"/>
</dbReference>
<feature type="transmembrane region" description="Helical" evidence="1">
    <location>
        <begin position="428"/>
        <end position="450"/>
    </location>
</feature>
<feature type="domain" description="Farnesoic acid O-methyl transferase" evidence="4">
    <location>
        <begin position="48"/>
        <end position="195"/>
    </location>
</feature>
<feature type="domain" description="Neurotransmitter-gated ion-channel ligand-binding" evidence="3">
    <location>
        <begin position="231"/>
        <end position="425"/>
    </location>
</feature>
<dbReference type="GO" id="GO:0005230">
    <property type="term" value="F:extracellular ligand-gated monoatomic ion channel activity"/>
    <property type="evidence" value="ECO:0007669"/>
    <property type="project" value="InterPro"/>
</dbReference>
<evidence type="ECO:0000313" key="5">
    <source>
        <dbReference type="EMBL" id="KAH8354903.1"/>
    </source>
</evidence>
<dbReference type="InterPro" id="IPR036734">
    <property type="entry name" value="Neur_chan_lig-bd_sf"/>
</dbReference>
<feature type="transmembrane region" description="Helical" evidence="1">
    <location>
        <begin position="559"/>
        <end position="578"/>
    </location>
</feature>